<feature type="domain" description="A-factor biosynthesis hotdog" evidence="1">
    <location>
        <begin position="14"/>
        <end position="150"/>
    </location>
</feature>
<dbReference type="InterPro" id="IPR047757">
    <property type="entry name" value="AfsA-like"/>
</dbReference>
<dbReference type="Pfam" id="PF03756">
    <property type="entry name" value="AfsA"/>
    <property type="match status" value="2"/>
</dbReference>
<evidence type="ECO:0000313" key="3">
    <source>
        <dbReference type="Proteomes" id="UP001220022"/>
    </source>
</evidence>
<dbReference type="InterPro" id="IPR029069">
    <property type="entry name" value="HotDog_dom_sf"/>
</dbReference>
<evidence type="ECO:0000313" key="2">
    <source>
        <dbReference type="EMBL" id="MDF2258501.1"/>
    </source>
</evidence>
<proteinExistence type="predicted"/>
<dbReference type="Proteomes" id="UP001220022">
    <property type="component" value="Unassembled WGS sequence"/>
</dbReference>
<gene>
    <name evidence="2" type="ORF">P2L57_23095</name>
</gene>
<dbReference type="SUPFAM" id="SSF54637">
    <property type="entry name" value="Thioesterase/thiol ester dehydrase-isomerase"/>
    <property type="match status" value="1"/>
</dbReference>
<dbReference type="NCBIfam" id="NF041195">
    <property type="entry name" value="ScbA_BarX_GamBu"/>
    <property type="match status" value="1"/>
</dbReference>
<organism evidence="2 3">
    <name type="scientific">Streptantibioticus ferralitis</name>
    <dbReference type="NCBI Taxonomy" id="236510"/>
    <lineage>
        <taxon>Bacteria</taxon>
        <taxon>Bacillati</taxon>
        <taxon>Actinomycetota</taxon>
        <taxon>Actinomycetes</taxon>
        <taxon>Kitasatosporales</taxon>
        <taxon>Streptomycetaceae</taxon>
        <taxon>Streptantibioticus</taxon>
    </lineage>
</organism>
<comment type="caution">
    <text evidence="2">The sequence shown here is derived from an EMBL/GenBank/DDBJ whole genome shotgun (WGS) entry which is preliminary data.</text>
</comment>
<name>A0ABT5Z3U7_9ACTN</name>
<dbReference type="EMBL" id="JARHTQ010000016">
    <property type="protein sequence ID" value="MDF2258501.1"/>
    <property type="molecule type" value="Genomic_DNA"/>
</dbReference>
<evidence type="ECO:0000259" key="1">
    <source>
        <dbReference type="Pfam" id="PF03756"/>
    </source>
</evidence>
<keyword evidence="3" id="KW-1185">Reference proteome</keyword>
<dbReference type="InterPro" id="IPR005509">
    <property type="entry name" value="AfsA_hotdog_dom"/>
</dbReference>
<reference evidence="2 3" key="1">
    <citation type="submission" date="2023-03" db="EMBL/GenBank/DDBJ databases">
        <title>Draft genome sequence of type strain Streptomyces ferralitis JCM 14344.</title>
        <authorList>
            <person name="Klaysubun C."/>
            <person name="Duangmal K."/>
        </authorList>
    </citation>
    <scope>NUCLEOTIDE SEQUENCE [LARGE SCALE GENOMIC DNA]</scope>
    <source>
        <strain evidence="2 3">JCM 14344</strain>
    </source>
</reference>
<feature type="domain" description="A-factor biosynthesis hotdog" evidence="1">
    <location>
        <begin position="182"/>
        <end position="289"/>
    </location>
</feature>
<protein>
    <submittedName>
        <fullName evidence="2">ScbA/BarX family gamma-butyrolactone biosynthesis protein</fullName>
    </submittedName>
</protein>
<accession>A0ABT5Z3U7</accession>
<sequence>MTAPDVTVPVARELVHRTSEREVLPTGWTRLDDSRFSVSVRWPRDHRCFAPVHGRHDALLVAETMRQATILLAHAELGVPLGYHFVMWSLEYTVDDVERLALDSRSDDVEAVVTCTEVQQRGNRLSSMRTEYALWRSGRLLATGKARLTCTSPQVYARLRGDRLAAAGVAVPLLPAVPPRSVGRSVIGDVALAPVPQERTWQLRVDTSHPSHFHRPNDHVPGMLLLEAARQAAYAAAPFTPFAPTTVDVAFHRYAEHGSPCWIAASPLRTHAAGGTAVRVSGHQDNELVFLATLASAVPDEPRDRRPR</sequence>
<dbReference type="RefSeq" id="WP_275817589.1">
    <property type="nucleotide sequence ID" value="NZ_BAAANM010000006.1"/>
</dbReference>